<organism evidence="3 4">
    <name type="scientific">Drosophila ananassae</name>
    <name type="common">Fruit fly</name>
    <dbReference type="NCBI Taxonomy" id="7217"/>
    <lineage>
        <taxon>Eukaryota</taxon>
        <taxon>Metazoa</taxon>
        <taxon>Ecdysozoa</taxon>
        <taxon>Arthropoda</taxon>
        <taxon>Hexapoda</taxon>
        <taxon>Insecta</taxon>
        <taxon>Pterygota</taxon>
        <taxon>Neoptera</taxon>
        <taxon>Endopterygota</taxon>
        <taxon>Diptera</taxon>
        <taxon>Brachycera</taxon>
        <taxon>Muscomorpha</taxon>
        <taxon>Ephydroidea</taxon>
        <taxon>Drosophilidae</taxon>
        <taxon>Drosophila</taxon>
        <taxon>Sophophora</taxon>
    </lineage>
</organism>
<feature type="compositionally biased region" description="Polar residues" evidence="1">
    <location>
        <begin position="10"/>
        <end position="26"/>
    </location>
</feature>
<name>A0A0P8YEM5_DROAN</name>
<dbReference type="Proteomes" id="UP000007801">
    <property type="component" value="Unassembled WGS sequence"/>
</dbReference>
<keyword evidence="4" id="KW-1185">Reference proteome</keyword>
<feature type="compositionally biased region" description="Gly residues" evidence="1">
    <location>
        <begin position="135"/>
        <end position="152"/>
    </location>
</feature>
<dbReference type="EMBL" id="CH902640">
    <property type="protein sequence ID" value="KPU77354.1"/>
    <property type="molecule type" value="Genomic_DNA"/>
</dbReference>
<dbReference type="OrthoDB" id="7870210at2759"/>
<dbReference type="FunCoup" id="A0A0P8YEM5">
    <property type="interactions" value="1"/>
</dbReference>
<evidence type="ECO:0000256" key="2">
    <source>
        <dbReference type="SAM" id="Phobius"/>
    </source>
</evidence>
<dbReference type="AlphaFoldDB" id="A0A0P8YEM5"/>
<evidence type="ECO:0000313" key="3">
    <source>
        <dbReference type="EMBL" id="KPU77354.1"/>
    </source>
</evidence>
<feature type="transmembrane region" description="Helical" evidence="2">
    <location>
        <begin position="462"/>
        <end position="481"/>
    </location>
</feature>
<keyword evidence="2" id="KW-0472">Membrane</keyword>
<dbReference type="GeneID" id="26514200"/>
<feature type="transmembrane region" description="Helical" evidence="2">
    <location>
        <begin position="420"/>
        <end position="442"/>
    </location>
</feature>
<protein>
    <submittedName>
        <fullName evidence="3">Uncharacterized protein</fullName>
    </submittedName>
</protein>
<feature type="compositionally biased region" description="Basic residues" evidence="1">
    <location>
        <begin position="178"/>
        <end position="199"/>
    </location>
</feature>
<keyword evidence="2" id="KW-0812">Transmembrane</keyword>
<gene>
    <name evidence="3" type="primary">Dana\GF26791</name>
    <name evidence="3" type="ORF">GF26791</name>
</gene>
<feature type="compositionally biased region" description="Gly residues" evidence="1">
    <location>
        <begin position="167"/>
        <end position="176"/>
    </location>
</feature>
<evidence type="ECO:0000313" key="4">
    <source>
        <dbReference type="Proteomes" id="UP000007801"/>
    </source>
</evidence>
<dbReference type="KEGG" id="dan:26514200"/>
<keyword evidence="2" id="KW-1133">Transmembrane helix</keyword>
<dbReference type="InParanoid" id="A0A0P8YEM5"/>
<feature type="transmembrane region" description="Helical" evidence="2">
    <location>
        <begin position="359"/>
        <end position="385"/>
    </location>
</feature>
<feature type="region of interest" description="Disordered" evidence="1">
    <location>
        <begin position="1"/>
        <end position="26"/>
    </location>
</feature>
<reference evidence="3 4" key="1">
    <citation type="journal article" date="2007" name="Nature">
        <title>Evolution of genes and genomes on the Drosophila phylogeny.</title>
        <authorList>
            <consortium name="Drosophila 12 Genomes Consortium"/>
            <person name="Clark A.G."/>
            <person name="Eisen M.B."/>
            <person name="Smith D.R."/>
            <person name="Bergman C.M."/>
            <person name="Oliver B."/>
            <person name="Markow T.A."/>
            <person name="Kaufman T.C."/>
            <person name="Kellis M."/>
            <person name="Gelbart W."/>
            <person name="Iyer V.N."/>
            <person name="Pollard D.A."/>
            <person name="Sackton T.B."/>
            <person name="Larracuente A.M."/>
            <person name="Singh N.D."/>
            <person name="Abad J.P."/>
            <person name="Abt D.N."/>
            <person name="Adryan B."/>
            <person name="Aguade M."/>
            <person name="Akashi H."/>
            <person name="Anderson W.W."/>
            <person name="Aquadro C.F."/>
            <person name="Ardell D.H."/>
            <person name="Arguello R."/>
            <person name="Artieri C.G."/>
            <person name="Barbash D.A."/>
            <person name="Barker D."/>
            <person name="Barsanti P."/>
            <person name="Batterham P."/>
            <person name="Batzoglou S."/>
            <person name="Begun D."/>
            <person name="Bhutkar A."/>
            <person name="Blanco E."/>
            <person name="Bosak S.A."/>
            <person name="Bradley R.K."/>
            <person name="Brand A.D."/>
            <person name="Brent M.R."/>
            <person name="Brooks A.N."/>
            <person name="Brown R.H."/>
            <person name="Butlin R.K."/>
            <person name="Caggese C."/>
            <person name="Calvi B.R."/>
            <person name="Bernardo de Carvalho A."/>
            <person name="Caspi A."/>
            <person name="Castrezana S."/>
            <person name="Celniker S.E."/>
            <person name="Chang J.L."/>
            <person name="Chapple C."/>
            <person name="Chatterji S."/>
            <person name="Chinwalla A."/>
            <person name="Civetta A."/>
            <person name="Clifton S.W."/>
            <person name="Comeron J.M."/>
            <person name="Costello J.C."/>
            <person name="Coyne J.A."/>
            <person name="Daub J."/>
            <person name="David R.G."/>
            <person name="Delcher A.L."/>
            <person name="Delehaunty K."/>
            <person name="Do C.B."/>
            <person name="Ebling H."/>
            <person name="Edwards K."/>
            <person name="Eickbush T."/>
            <person name="Evans J.D."/>
            <person name="Filipski A."/>
            <person name="Findeiss S."/>
            <person name="Freyhult E."/>
            <person name="Fulton L."/>
            <person name="Fulton R."/>
            <person name="Garcia A.C."/>
            <person name="Gardiner A."/>
            <person name="Garfield D.A."/>
            <person name="Garvin B.E."/>
            <person name="Gibson G."/>
            <person name="Gilbert D."/>
            <person name="Gnerre S."/>
            <person name="Godfrey J."/>
            <person name="Good R."/>
            <person name="Gotea V."/>
            <person name="Gravely B."/>
            <person name="Greenberg A.J."/>
            <person name="Griffiths-Jones S."/>
            <person name="Gross S."/>
            <person name="Guigo R."/>
            <person name="Gustafson E.A."/>
            <person name="Haerty W."/>
            <person name="Hahn M.W."/>
            <person name="Halligan D.L."/>
            <person name="Halpern A.L."/>
            <person name="Halter G.M."/>
            <person name="Han M.V."/>
            <person name="Heger A."/>
            <person name="Hillier L."/>
            <person name="Hinrichs A.S."/>
            <person name="Holmes I."/>
            <person name="Hoskins R.A."/>
            <person name="Hubisz M.J."/>
            <person name="Hultmark D."/>
            <person name="Huntley M.A."/>
            <person name="Jaffe D.B."/>
            <person name="Jagadeeshan S."/>
            <person name="Jeck W.R."/>
            <person name="Johnson J."/>
            <person name="Jones C.D."/>
            <person name="Jordan W.C."/>
            <person name="Karpen G.H."/>
            <person name="Kataoka E."/>
            <person name="Keightley P.D."/>
            <person name="Kheradpour P."/>
            <person name="Kirkness E.F."/>
            <person name="Koerich L.B."/>
            <person name="Kristiansen K."/>
            <person name="Kudrna D."/>
            <person name="Kulathinal R.J."/>
            <person name="Kumar S."/>
            <person name="Kwok R."/>
            <person name="Lander E."/>
            <person name="Langley C.H."/>
            <person name="Lapoint R."/>
            <person name="Lazzaro B.P."/>
            <person name="Lee S.J."/>
            <person name="Levesque L."/>
            <person name="Li R."/>
            <person name="Lin C.F."/>
            <person name="Lin M.F."/>
            <person name="Lindblad-Toh K."/>
            <person name="Llopart A."/>
            <person name="Long M."/>
            <person name="Low L."/>
            <person name="Lozovsky E."/>
            <person name="Lu J."/>
            <person name="Luo M."/>
            <person name="Machado C.A."/>
            <person name="Makalowski W."/>
            <person name="Marzo M."/>
            <person name="Matsuda M."/>
            <person name="Matzkin L."/>
            <person name="McAllister B."/>
            <person name="McBride C.S."/>
            <person name="McKernan B."/>
            <person name="McKernan K."/>
            <person name="Mendez-Lago M."/>
            <person name="Minx P."/>
            <person name="Mollenhauer M.U."/>
            <person name="Montooth K."/>
            <person name="Mount S.M."/>
            <person name="Mu X."/>
            <person name="Myers E."/>
            <person name="Negre B."/>
            <person name="Newfeld S."/>
            <person name="Nielsen R."/>
            <person name="Noor M.A."/>
            <person name="O'Grady P."/>
            <person name="Pachter L."/>
            <person name="Papaceit M."/>
            <person name="Parisi M.J."/>
            <person name="Parisi M."/>
            <person name="Parts L."/>
            <person name="Pedersen J.S."/>
            <person name="Pesole G."/>
            <person name="Phillippy A.M."/>
            <person name="Ponting C.P."/>
            <person name="Pop M."/>
            <person name="Porcelli D."/>
            <person name="Powell J.R."/>
            <person name="Prohaska S."/>
            <person name="Pruitt K."/>
            <person name="Puig M."/>
            <person name="Quesneville H."/>
            <person name="Ram K.R."/>
            <person name="Rand D."/>
            <person name="Rasmussen M.D."/>
            <person name="Reed L.K."/>
            <person name="Reenan R."/>
            <person name="Reily A."/>
            <person name="Remington K.A."/>
            <person name="Rieger T.T."/>
            <person name="Ritchie M.G."/>
            <person name="Robin C."/>
            <person name="Rogers Y.H."/>
            <person name="Rohde C."/>
            <person name="Rozas J."/>
            <person name="Rubenfield M.J."/>
            <person name="Ruiz A."/>
            <person name="Russo S."/>
            <person name="Salzberg S.L."/>
            <person name="Sanchez-Gracia A."/>
            <person name="Saranga D.J."/>
            <person name="Sato H."/>
            <person name="Schaeffer S.W."/>
            <person name="Schatz M.C."/>
            <person name="Schlenke T."/>
            <person name="Schwartz R."/>
            <person name="Segarra C."/>
            <person name="Singh R.S."/>
            <person name="Sirot L."/>
            <person name="Sirota M."/>
            <person name="Sisneros N.B."/>
            <person name="Smith C.D."/>
            <person name="Smith T.F."/>
            <person name="Spieth J."/>
            <person name="Stage D.E."/>
            <person name="Stark A."/>
            <person name="Stephan W."/>
            <person name="Strausberg R.L."/>
            <person name="Strempel S."/>
            <person name="Sturgill D."/>
            <person name="Sutton G."/>
            <person name="Sutton G.G."/>
            <person name="Tao W."/>
            <person name="Teichmann S."/>
            <person name="Tobari Y.N."/>
            <person name="Tomimura Y."/>
            <person name="Tsolas J.M."/>
            <person name="Valente V.L."/>
            <person name="Venter E."/>
            <person name="Venter J.C."/>
            <person name="Vicario S."/>
            <person name="Vieira F.G."/>
            <person name="Vilella A.J."/>
            <person name="Villasante A."/>
            <person name="Walenz B."/>
            <person name="Wang J."/>
            <person name="Wasserman M."/>
            <person name="Watts T."/>
            <person name="Wilson D."/>
            <person name="Wilson R.K."/>
            <person name="Wing R.A."/>
            <person name="Wolfner M.F."/>
            <person name="Wong A."/>
            <person name="Wong G.K."/>
            <person name="Wu C.I."/>
            <person name="Wu G."/>
            <person name="Yamamoto D."/>
            <person name="Yang H.P."/>
            <person name="Yang S.P."/>
            <person name="Yorke J.A."/>
            <person name="Yoshida K."/>
            <person name="Zdobnov E."/>
            <person name="Zhang P."/>
            <person name="Zhang Y."/>
            <person name="Zimin A.V."/>
            <person name="Baldwin J."/>
            <person name="Abdouelleil A."/>
            <person name="Abdulkadir J."/>
            <person name="Abebe A."/>
            <person name="Abera B."/>
            <person name="Abreu J."/>
            <person name="Acer S.C."/>
            <person name="Aftuck L."/>
            <person name="Alexander A."/>
            <person name="An P."/>
            <person name="Anderson E."/>
            <person name="Anderson S."/>
            <person name="Arachi H."/>
            <person name="Azer M."/>
            <person name="Bachantsang P."/>
            <person name="Barry A."/>
            <person name="Bayul T."/>
            <person name="Berlin A."/>
            <person name="Bessette D."/>
            <person name="Bloom T."/>
            <person name="Blye J."/>
            <person name="Boguslavskiy L."/>
            <person name="Bonnet C."/>
            <person name="Boukhgalter B."/>
            <person name="Bourzgui I."/>
            <person name="Brown A."/>
            <person name="Cahill P."/>
            <person name="Channer S."/>
            <person name="Cheshatsang Y."/>
            <person name="Chuda L."/>
            <person name="Citroen M."/>
            <person name="Collymore A."/>
            <person name="Cooke P."/>
            <person name="Costello M."/>
            <person name="D'Aco K."/>
            <person name="Daza R."/>
            <person name="De Haan G."/>
            <person name="DeGray S."/>
            <person name="DeMaso C."/>
            <person name="Dhargay N."/>
            <person name="Dooley K."/>
            <person name="Dooley E."/>
            <person name="Doricent M."/>
            <person name="Dorje P."/>
            <person name="Dorjee K."/>
            <person name="Dupes A."/>
            <person name="Elong R."/>
            <person name="Falk J."/>
            <person name="Farina A."/>
            <person name="Faro S."/>
            <person name="Ferguson D."/>
            <person name="Fisher S."/>
            <person name="Foley C.D."/>
            <person name="Franke A."/>
            <person name="Friedrich D."/>
            <person name="Gadbois L."/>
            <person name="Gearin G."/>
            <person name="Gearin C.R."/>
            <person name="Giannoukos G."/>
            <person name="Goode T."/>
            <person name="Graham J."/>
            <person name="Grandbois E."/>
            <person name="Grewal S."/>
            <person name="Gyaltsen K."/>
            <person name="Hafez N."/>
            <person name="Hagos B."/>
            <person name="Hall J."/>
            <person name="Henson C."/>
            <person name="Hollinger A."/>
            <person name="Honan T."/>
            <person name="Huard M.D."/>
            <person name="Hughes L."/>
            <person name="Hurhula B."/>
            <person name="Husby M.E."/>
            <person name="Kamat A."/>
            <person name="Kanga B."/>
            <person name="Kashin S."/>
            <person name="Khazanovich D."/>
            <person name="Kisner P."/>
            <person name="Lance K."/>
            <person name="Lara M."/>
            <person name="Lee W."/>
            <person name="Lennon N."/>
            <person name="Letendre F."/>
            <person name="LeVine R."/>
            <person name="Lipovsky A."/>
            <person name="Liu X."/>
            <person name="Liu J."/>
            <person name="Liu S."/>
            <person name="Lokyitsang T."/>
            <person name="Lokyitsang Y."/>
            <person name="Lubonja R."/>
            <person name="Lui A."/>
            <person name="MacDonald P."/>
            <person name="Magnisalis V."/>
            <person name="Maru K."/>
            <person name="Matthews C."/>
            <person name="McCusker W."/>
            <person name="McDonough S."/>
            <person name="Mehta T."/>
            <person name="Meldrim J."/>
            <person name="Meneus L."/>
            <person name="Mihai O."/>
            <person name="Mihalev A."/>
            <person name="Mihova T."/>
            <person name="Mittelman R."/>
            <person name="Mlenga V."/>
            <person name="Montmayeur A."/>
            <person name="Mulrain L."/>
            <person name="Navidi A."/>
            <person name="Naylor J."/>
            <person name="Negash T."/>
            <person name="Nguyen T."/>
            <person name="Nguyen N."/>
            <person name="Nicol R."/>
            <person name="Norbu C."/>
            <person name="Norbu N."/>
            <person name="Novod N."/>
            <person name="O'Neill B."/>
            <person name="Osman S."/>
            <person name="Markiewicz E."/>
            <person name="Oyono O.L."/>
            <person name="Patti C."/>
            <person name="Phunkhang P."/>
            <person name="Pierre F."/>
            <person name="Priest M."/>
            <person name="Raghuraman S."/>
            <person name="Rege F."/>
            <person name="Reyes R."/>
            <person name="Rise C."/>
            <person name="Rogov P."/>
            <person name="Ross K."/>
            <person name="Ryan E."/>
            <person name="Settipalli S."/>
            <person name="Shea T."/>
            <person name="Sherpa N."/>
            <person name="Shi L."/>
            <person name="Shih D."/>
            <person name="Sparrow T."/>
            <person name="Spaulding J."/>
            <person name="Stalker J."/>
            <person name="Stange-Thomann N."/>
            <person name="Stavropoulos S."/>
            <person name="Stone C."/>
            <person name="Strader C."/>
            <person name="Tesfaye S."/>
            <person name="Thomson T."/>
            <person name="Thoulutsang Y."/>
            <person name="Thoulutsang D."/>
            <person name="Topham K."/>
            <person name="Topping I."/>
            <person name="Tsamla T."/>
            <person name="Vassiliev H."/>
            <person name="Vo A."/>
            <person name="Wangchuk T."/>
            <person name="Wangdi T."/>
            <person name="Weiand M."/>
            <person name="Wilkinson J."/>
            <person name="Wilson A."/>
            <person name="Yadav S."/>
            <person name="Young G."/>
            <person name="Yu Q."/>
            <person name="Zembek L."/>
            <person name="Zhong D."/>
            <person name="Zimmer A."/>
            <person name="Zwirko Z."/>
            <person name="Jaffe D.B."/>
            <person name="Alvarez P."/>
            <person name="Brockman W."/>
            <person name="Butler J."/>
            <person name="Chin C."/>
            <person name="Gnerre S."/>
            <person name="Grabherr M."/>
            <person name="Kleber M."/>
            <person name="Mauceli E."/>
            <person name="MacCallum I."/>
        </authorList>
    </citation>
    <scope>NUCLEOTIDE SEQUENCE [LARGE SCALE GENOMIC DNA]</scope>
    <source>
        <strain evidence="4">Tucson 14024-0371.13</strain>
    </source>
</reference>
<proteinExistence type="predicted"/>
<feature type="region of interest" description="Disordered" evidence="1">
    <location>
        <begin position="86"/>
        <end position="254"/>
    </location>
</feature>
<evidence type="ECO:0000256" key="1">
    <source>
        <dbReference type="SAM" id="MobiDB-lite"/>
    </source>
</evidence>
<accession>A0A0P8YEM5</accession>
<sequence>MDLELDQVRHQNQSYAGSCSSGRHSQSMNRLNLLDKTLPIPVATAPQLRARRQFSFNGTRYVTSGLSPSSQQHLVRIRAGQDVSHAIRMPGDGGTTNLSVSGSGNGGGGVGSYEAAGGDNSDHKQELPNRISLGDRGGGGGGGGGGGAGGAGQRVRYPRRTDNETRGSGGVSGGGTVRRNKAPRRRTWSRRSTTRRWFWRRATTEPEPREPSSGYDQADQEAEPPRWRRTRVLKEGPGAGTEVSGTSPHRYPRRAQIFNPQNRLNLAQSILKTRMEERQMEAERKANLQKLHLNPEVNQKLNSNLMSNVNLHPHQLHHQRVKSPPLNAGILNPRPNLVSRLPLKLMEGPAAAAGSKMDYITLAGLVLGCLVSYALFFLCWYFSWLKNRVVGLRKRFLGQANLWEFFDLEDTTRYSVQTKLILAPVIIVCALLYCVVNILHLVVQVVRSDVPRTVVIFVHRMANSGLLGSLTTGMGLGLAHVPHQRWA</sequence>